<dbReference type="SUPFAM" id="SSF57903">
    <property type="entry name" value="FYVE/PHD zinc finger"/>
    <property type="match status" value="1"/>
</dbReference>
<dbReference type="GO" id="GO:0008270">
    <property type="term" value="F:zinc ion binding"/>
    <property type="evidence" value="ECO:0007669"/>
    <property type="project" value="UniProtKB-KW"/>
</dbReference>
<organism evidence="6 7">
    <name type="scientific">Peronospora destructor</name>
    <dbReference type="NCBI Taxonomy" id="86335"/>
    <lineage>
        <taxon>Eukaryota</taxon>
        <taxon>Sar</taxon>
        <taxon>Stramenopiles</taxon>
        <taxon>Oomycota</taxon>
        <taxon>Peronosporomycetes</taxon>
        <taxon>Peronosporales</taxon>
        <taxon>Peronosporaceae</taxon>
        <taxon>Peronospora</taxon>
    </lineage>
</organism>
<name>A0AAV0TFV9_9STRA</name>
<keyword evidence="7" id="KW-1185">Reference proteome</keyword>
<comment type="caution">
    <text evidence="6">The sequence shown here is derived from an EMBL/GenBank/DDBJ whole genome shotgun (WGS) entry which is preliminary data.</text>
</comment>
<evidence type="ECO:0000313" key="6">
    <source>
        <dbReference type="EMBL" id="CAI5721280.1"/>
    </source>
</evidence>
<dbReference type="InterPro" id="IPR017455">
    <property type="entry name" value="Znf_FYVE-rel"/>
</dbReference>
<dbReference type="EMBL" id="CANTFM010000402">
    <property type="protein sequence ID" value="CAI5721280.1"/>
    <property type="molecule type" value="Genomic_DNA"/>
</dbReference>
<dbReference type="Gene3D" id="3.30.40.10">
    <property type="entry name" value="Zinc/RING finger domain, C3HC4 (zinc finger)"/>
    <property type="match status" value="1"/>
</dbReference>
<evidence type="ECO:0000256" key="2">
    <source>
        <dbReference type="ARBA" id="ARBA00022771"/>
    </source>
</evidence>
<dbReference type="InterPro" id="IPR000306">
    <property type="entry name" value="Znf_FYVE"/>
</dbReference>
<reference evidence="6" key="1">
    <citation type="submission" date="2022-12" db="EMBL/GenBank/DDBJ databases">
        <authorList>
            <person name="Webb A."/>
        </authorList>
    </citation>
    <scope>NUCLEOTIDE SEQUENCE</scope>
    <source>
        <strain evidence="6">Pd1</strain>
    </source>
</reference>
<evidence type="ECO:0000259" key="5">
    <source>
        <dbReference type="PROSITE" id="PS50178"/>
    </source>
</evidence>
<proteinExistence type="predicted"/>
<gene>
    <name evidence="6" type="ORF">PDE001_LOCUS2424</name>
</gene>
<dbReference type="InterPro" id="IPR013083">
    <property type="entry name" value="Znf_RING/FYVE/PHD"/>
</dbReference>
<keyword evidence="1" id="KW-0479">Metal-binding</keyword>
<accession>A0AAV0TFV9</accession>
<dbReference type="Pfam" id="PF01363">
    <property type="entry name" value="FYVE"/>
    <property type="match status" value="1"/>
</dbReference>
<protein>
    <recommendedName>
        <fullName evidence="5">FYVE-type domain-containing protein</fullName>
    </recommendedName>
</protein>
<sequence>MEKDMEDEAVLLMKHGADMNLPDGEGTRVISDPKATALLRFLRVTPSWIPDTDVSECMICLQSFPFFFSRKCHCSRCGRVCCSDCAPSSSSWNGRFCFDCKHYAHYTSIA</sequence>
<keyword evidence="3" id="KW-0862">Zinc</keyword>
<feature type="domain" description="FYVE-type" evidence="5">
    <location>
        <begin position="51"/>
        <end position="105"/>
    </location>
</feature>
<evidence type="ECO:0000256" key="4">
    <source>
        <dbReference type="PROSITE-ProRule" id="PRU00091"/>
    </source>
</evidence>
<dbReference type="PROSITE" id="PS50178">
    <property type="entry name" value="ZF_FYVE"/>
    <property type="match status" value="1"/>
</dbReference>
<dbReference type="AlphaFoldDB" id="A0AAV0TFV9"/>
<evidence type="ECO:0000256" key="1">
    <source>
        <dbReference type="ARBA" id="ARBA00022723"/>
    </source>
</evidence>
<evidence type="ECO:0000256" key="3">
    <source>
        <dbReference type="ARBA" id="ARBA00022833"/>
    </source>
</evidence>
<dbReference type="SMART" id="SM00064">
    <property type="entry name" value="FYVE"/>
    <property type="match status" value="1"/>
</dbReference>
<dbReference type="Proteomes" id="UP001162029">
    <property type="component" value="Unassembled WGS sequence"/>
</dbReference>
<evidence type="ECO:0000313" key="7">
    <source>
        <dbReference type="Proteomes" id="UP001162029"/>
    </source>
</evidence>
<keyword evidence="2 4" id="KW-0863">Zinc-finger</keyword>
<dbReference type="InterPro" id="IPR011011">
    <property type="entry name" value="Znf_FYVE_PHD"/>
</dbReference>